<feature type="chain" id="PRO_5003265184" description="Dickkopf N-terminal cysteine-rich domain-containing protein" evidence="1">
    <location>
        <begin position="18"/>
        <end position="317"/>
    </location>
</feature>
<dbReference type="Proteomes" id="UP000001064">
    <property type="component" value="Unassembled WGS sequence"/>
</dbReference>
<reference evidence="3" key="1">
    <citation type="journal article" date="2011" name="Genome Biol.">
        <title>Comparative genomics of the social amoebae Dictyostelium discoideum and Dictyostelium purpureum.</title>
        <authorList>
            <consortium name="US DOE Joint Genome Institute (JGI-PGF)"/>
            <person name="Sucgang R."/>
            <person name="Kuo A."/>
            <person name="Tian X."/>
            <person name="Salerno W."/>
            <person name="Parikh A."/>
            <person name="Feasley C.L."/>
            <person name="Dalin E."/>
            <person name="Tu H."/>
            <person name="Huang E."/>
            <person name="Barry K."/>
            <person name="Lindquist E."/>
            <person name="Shapiro H."/>
            <person name="Bruce D."/>
            <person name="Schmutz J."/>
            <person name="Salamov A."/>
            <person name="Fey P."/>
            <person name="Gaudet P."/>
            <person name="Anjard C."/>
            <person name="Babu M.M."/>
            <person name="Basu S."/>
            <person name="Bushmanova Y."/>
            <person name="van der Wel H."/>
            <person name="Katoh-Kurasawa M."/>
            <person name="Dinh C."/>
            <person name="Coutinho P.M."/>
            <person name="Saito T."/>
            <person name="Elias M."/>
            <person name="Schaap P."/>
            <person name="Kay R.R."/>
            <person name="Henrissat B."/>
            <person name="Eichinger L."/>
            <person name="Rivero F."/>
            <person name="Putnam N.H."/>
            <person name="West C.M."/>
            <person name="Loomis W.F."/>
            <person name="Chisholm R.L."/>
            <person name="Shaulsky G."/>
            <person name="Strassmann J.E."/>
            <person name="Queller D.C."/>
            <person name="Kuspa A."/>
            <person name="Grigoriev I.V."/>
        </authorList>
    </citation>
    <scope>NUCLEOTIDE SEQUENCE [LARGE SCALE GENOMIC DNA]</scope>
    <source>
        <strain evidence="3">QSDP1</strain>
    </source>
</reference>
<dbReference type="VEuPathDB" id="AmoebaDB:DICPUDRAFT_151841"/>
<dbReference type="PANTHER" id="PTHR33459:SF2">
    <property type="entry name" value="DICKKOPF N-TERMINAL CYSTEINE-RICH DOMAIN-CONTAINING PROTEIN"/>
    <property type="match status" value="1"/>
</dbReference>
<dbReference type="GeneID" id="10500817"/>
<evidence type="ECO:0000256" key="1">
    <source>
        <dbReference type="SAM" id="SignalP"/>
    </source>
</evidence>
<keyword evidence="3" id="KW-1185">Reference proteome</keyword>
<dbReference type="RefSeq" id="XP_003287716.1">
    <property type="nucleotide sequence ID" value="XM_003287668.1"/>
</dbReference>
<dbReference type="EMBL" id="GL871048">
    <property type="protein sequence ID" value="EGC35764.1"/>
    <property type="molecule type" value="Genomic_DNA"/>
</dbReference>
<keyword evidence="1" id="KW-0732">Signal</keyword>
<protein>
    <recommendedName>
        <fullName evidence="4">Dickkopf N-terminal cysteine-rich domain-containing protein</fullName>
    </recommendedName>
</protein>
<name>F0ZJW3_DICPU</name>
<proteinExistence type="predicted"/>
<dbReference type="InParanoid" id="F0ZJW3"/>
<dbReference type="OrthoDB" id="504708at2759"/>
<evidence type="ECO:0000313" key="3">
    <source>
        <dbReference type="Proteomes" id="UP000001064"/>
    </source>
</evidence>
<dbReference type="InterPro" id="IPR052326">
    <property type="entry name" value="Diff-Dev_Assoc_Protein"/>
</dbReference>
<evidence type="ECO:0000313" key="2">
    <source>
        <dbReference type="EMBL" id="EGC35764.1"/>
    </source>
</evidence>
<dbReference type="OMA" id="CEINSEC"/>
<dbReference type="KEGG" id="dpp:DICPUDRAFT_151841"/>
<organism evidence="2 3">
    <name type="scientific">Dictyostelium purpureum</name>
    <name type="common">Slime mold</name>
    <dbReference type="NCBI Taxonomy" id="5786"/>
    <lineage>
        <taxon>Eukaryota</taxon>
        <taxon>Amoebozoa</taxon>
        <taxon>Evosea</taxon>
        <taxon>Eumycetozoa</taxon>
        <taxon>Dictyostelia</taxon>
        <taxon>Dictyosteliales</taxon>
        <taxon>Dictyosteliaceae</taxon>
        <taxon>Dictyostelium</taxon>
    </lineage>
</organism>
<sequence length="317" mass="35562">MKILLTVFSILIVVCSASFKCSVPGGKCSEYPYVPCPKGYYCSDMYENGTCLQELKLGDNCTELFLSRECGDGLFCQTIPFGNTPGICSPFSYLGIGENCEKDDKCLGTLQCIGSKCTSPTQECQNNFDCPNDQYCDGSICPYNPEDPVCHNTTCKPIKKVGDKCVNINECEINSECHNGVCSPLYSLQKGEECTEHHDLCGESLYCHCDSVDHQIFCKCAQFDSNSLKNCTGNDYRCPDRYLCDTDTNECVYSFLSKTTQCQKAKLQRDQCYEKNDCVNYIEGSSIPYKESCLMKHCEKETLNYNKQCYLREGVCL</sequence>
<dbReference type="AlphaFoldDB" id="F0ZJW3"/>
<evidence type="ECO:0008006" key="4">
    <source>
        <dbReference type="Google" id="ProtNLM"/>
    </source>
</evidence>
<gene>
    <name evidence="2" type="ORF">DICPUDRAFT_151841</name>
</gene>
<accession>F0ZJW3</accession>
<feature type="signal peptide" evidence="1">
    <location>
        <begin position="1"/>
        <end position="17"/>
    </location>
</feature>
<dbReference type="PANTHER" id="PTHR33459">
    <property type="entry name" value="DD-GDCA PROTEIN"/>
    <property type="match status" value="1"/>
</dbReference>